<name>A0ACD1GQ25_9EURO</name>
<dbReference type="EMBL" id="KZ825311">
    <property type="protein sequence ID" value="RAH51214.1"/>
    <property type="molecule type" value="Genomic_DNA"/>
</dbReference>
<evidence type="ECO:0000313" key="1">
    <source>
        <dbReference type="EMBL" id="RAH51214.1"/>
    </source>
</evidence>
<gene>
    <name evidence="1" type="ORF">BO95DRAFT_492487</name>
</gene>
<organism evidence="1 2">
    <name type="scientific">Aspergillus brunneoviolaceus CBS 621.78</name>
    <dbReference type="NCBI Taxonomy" id="1450534"/>
    <lineage>
        <taxon>Eukaryota</taxon>
        <taxon>Fungi</taxon>
        <taxon>Dikarya</taxon>
        <taxon>Ascomycota</taxon>
        <taxon>Pezizomycotina</taxon>
        <taxon>Eurotiomycetes</taxon>
        <taxon>Eurotiomycetidae</taxon>
        <taxon>Eurotiales</taxon>
        <taxon>Aspergillaceae</taxon>
        <taxon>Aspergillus</taxon>
        <taxon>Aspergillus subgen. Circumdati</taxon>
    </lineage>
</organism>
<proteinExistence type="predicted"/>
<protein>
    <submittedName>
        <fullName evidence="1">ApbA-domain-containing protein</fullName>
    </submittedName>
</protein>
<dbReference type="Proteomes" id="UP000249057">
    <property type="component" value="Unassembled WGS sequence"/>
</dbReference>
<reference evidence="1" key="1">
    <citation type="submission" date="2018-02" db="EMBL/GenBank/DDBJ databases">
        <title>The genomes of Aspergillus section Nigri reveals drivers in fungal speciation.</title>
        <authorList>
            <consortium name="DOE Joint Genome Institute"/>
            <person name="Vesth T.C."/>
            <person name="Nybo J."/>
            <person name="Theobald S."/>
            <person name="Brandl J."/>
            <person name="Frisvad J.C."/>
            <person name="Nielsen K.F."/>
            <person name="Lyhne E.K."/>
            <person name="Kogle M.E."/>
            <person name="Kuo A."/>
            <person name="Riley R."/>
            <person name="Clum A."/>
            <person name="Nolan M."/>
            <person name="Lipzen A."/>
            <person name="Salamov A."/>
            <person name="Henrissat B."/>
            <person name="Wiebenga A."/>
            <person name="De vries R.P."/>
            <person name="Grigoriev I.V."/>
            <person name="Mortensen U.H."/>
            <person name="Andersen M.R."/>
            <person name="Baker S.E."/>
        </authorList>
    </citation>
    <scope>NUCLEOTIDE SEQUENCE</scope>
    <source>
        <strain evidence="1">CBS 621.78</strain>
    </source>
</reference>
<sequence>MPSKLLPSRQPRVHVLGLGSIGTFTAHGLNEIVPTPPAVTLLLHRETLYDEYLRNSSQTTLHTVTGRTTHHRGYDLEIYNQTTRTWHPPPPLKEPATNPIDHLIVTVKATQTVAALRPLQPRLTPSSTILFLQNGCGTIDEVNEHLFPDPGTRPNYIVGVISHGVTLNAPFEITHTGASAISLGKVPRQLAQPTQPSTDPQNEENYLLQSLPRSPLLTARTYTTYAEILQLQLEKLAVNAFCNPVCALHNAPNKFLFTQPALRRAVLTEVSAIVPRLPELRGVEGVAARFALDRLEDTVNTVLERTRETTCSMVVDLRAGRETEVRFINGYWVRRGREVGVDVGVNEGLMRAVMERGGGGRPGGEPPESVYSRT</sequence>
<accession>A0ACD1GQ25</accession>
<evidence type="ECO:0000313" key="2">
    <source>
        <dbReference type="Proteomes" id="UP000249057"/>
    </source>
</evidence>
<keyword evidence="2" id="KW-1185">Reference proteome</keyword>